<dbReference type="AlphaFoldDB" id="A0AAV7LCA5"/>
<comment type="caution">
    <text evidence="1">The sequence shown here is derived from an EMBL/GenBank/DDBJ whole genome shotgun (WGS) entry which is preliminary data.</text>
</comment>
<proteinExistence type="predicted"/>
<gene>
    <name evidence="1" type="ORF">NDU88_001726</name>
</gene>
<evidence type="ECO:0000313" key="2">
    <source>
        <dbReference type="Proteomes" id="UP001066276"/>
    </source>
</evidence>
<keyword evidence="2" id="KW-1185">Reference proteome</keyword>
<dbReference type="EMBL" id="JANPWB010000015">
    <property type="protein sequence ID" value="KAJ1088569.1"/>
    <property type="molecule type" value="Genomic_DNA"/>
</dbReference>
<reference evidence="1" key="1">
    <citation type="journal article" date="2022" name="bioRxiv">
        <title>Sequencing and chromosome-scale assembly of the giantPleurodeles waltlgenome.</title>
        <authorList>
            <person name="Brown T."/>
            <person name="Elewa A."/>
            <person name="Iarovenko S."/>
            <person name="Subramanian E."/>
            <person name="Araus A.J."/>
            <person name="Petzold A."/>
            <person name="Susuki M."/>
            <person name="Suzuki K.-i.T."/>
            <person name="Hayashi T."/>
            <person name="Toyoda A."/>
            <person name="Oliveira C."/>
            <person name="Osipova E."/>
            <person name="Leigh N.D."/>
            <person name="Simon A."/>
            <person name="Yun M.H."/>
        </authorList>
    </citation>
    <scope>NUCLEOTIDE SEQUENCE</scope>
    <source>
        <strain evidence="1">20211129_DDA</strain>
        <tissue evidence="1">Liver</tissue>
    </source>
</reference>
<name>A0AAV7LCA5_PLEWA</name>
<evidence type="ECO:0000313" key="1">
    <source>
        <dbReference type="EMBL" id="KAJ1088569.1"/>
    </source>
</evidence>
<accession>A0AAV7LCA5</accession>
<dbReference type="Proteomes" id="UP001066276">
    <property type="component" value="Chromosome 11"/>
</dbReference>
<protein>
    <submittedName>
        <fullName evidence="1">Uncharacterized protein</fullName>
    </submittedName>
</protein>
<sequence>MISWKQHIEPASLGEETYDRPDGRVRCLVALCPVGGYLHIGWAREPLIKPVACCFTLRPAGVACGTGVLLLEPEVPR</sequence>
<organism evidence="1 2">
    <name type="scientific">Pleurodeles waltl</name>
    <name type="common">Iberian ribbed newt</name>
    <dbReference type="NCBI Taxonomy" id="8319"/>
    <lineage>
        <taxon>Eukaryota</taxon>
        <taxon>Metazoa</taxon>
        <taxon>Chordata</taxon>
        <taxon>Craniata</taxon>
        <taxon>Vertebrata</taxon>
        <taxon>Euteleostomi</taxon>
        <taxon>Amphibia</taxon>
        <taxon>Batrachia</taxon>
        <taxon>Caudata</taxon>
        <taxon>Salamandroidea</taxon>
        <taxon>Salamandridae</taxon>
        <taxon>Pleurodelinae</taxon>
        <taxon>Pleurodeles</taxon>
    </lineage>
</organism>